<dbReference type="STRING" id="114155.A0A4Q9PKH5"/>
<organism evidence="2 3">
    <name type="scientific">Dichomitus squalens</name>
    <dbReference type="NCBI Taxonomy" id="114155"/>
    <lineage>
        <taxon>Eukaryota</taxon>
        <taxon>Fungi</taxon>
        <taxon>Dikarya</taxon>
        <taxon>Basidiomycota</taxon>
        <taxon>Agaricomycotina</taxon>
        <taxon>Agaricomycetes</taxon>
        <taxon>Polyporales</taxon>
        <taxon>Polyporaceae</taxon>
        <taxon>Dichomitus</taxon>
    </lineage>
</organism>
<evidence type="ECO:0000313" key="2">
    <source>
        <dbReference type="EMBL" id="TBU54605.1"/>
    </source>
</evidence>
<dbReference type="OrthoDB" id="411145at2759"/>
<dbReference type="Proteomes" id="UP000292082">
    <property type="component" value="Unassembled WGS sequence"/>
</dbReference>
<evidence type="ECO:0000313" key="3">
    <source>
        <dbReference type="Proteomes" id="UP000292082"/>
    </source>
</evidence>
<dbReference type="EMBL" id="ML145185">
    <property type="protein sequence ID" value="TBU54605.1"/>
    <property type="molecule type" value="Genomic_DNA"/>
</dbReference>
<dbReference type="EMBL" id="ML143430">
    <property type="protein sequence ID" value="TBU27655.1"/>
    <property type="molecule type" value="Genomic_DNA"/>
</dbReference>
<accession>A0A4Q9PKH5</accession>
<gene>
    <name evidence="2" type="ORF">BD310DRAFT_951350</name>
    <name evidence="1" type="ORF">BD311DRAFT_778852</name>
</gene>
<name>A0A4Q9PKH5_9APHY</name>
<dbReference type="Gene3D" id="3.40.190.80">
    <property type="match status" value="1"/>
</dbReference>
<sequence>MLVEHYKAQVKAHAKLSFNEQVGQILGLMWAPTRMDDQAKFLRLRGGNISVYLRMPVVSGYKENIRALLLNHTTGPILLKETDGAIPCERGEPLHFGIGRTLGENYGTVACGKDRHRNAALKQANVEEG</sequence>
<evidence type="ECO:0000313" key="1">
    <source>
        <dbReference type="EMBL" id="TBU27655.1"/>
    </source>
</evidence>
<reference evidence="2 3" key="1">
    <citation type="submission" date="2019-01" db="EMBL/GenBank/DDBJ databases">
        <title>Draft genome sequences of three monokaryotic isolates of the white-rot basidiomycete fungus Dichomitus squalens.</title>
        <authorList>
            <consortium name="DOE Joint Genome Institute"/>
            <person name="Lopez S.C."/>
            <person name="Andreopoulos B."/>
            <person name="Pangilinan J."/>
            <person name="Lipzen A."/>
            <person name="Riley R."/>
            <person name="Ahrendt S."/>
            <person name="Ng V."/>
            <person name="Barry K."/>
            <person name="Daum C."/>
            <person name="Grigoriev I.V."/>
            <person name="Hilden K.S."/>
            <person name="Makela M.R."/>
            <person name="de Vries R.P."/>
        </authorList>
    </citation>
    <scope>NUCLEOTIDE SEQUENCE [LARGE SCALE GENOMIC DNA]</scope>
    <source>
        <strain evidence="2 3">CBS 464.89</strain>
        <strain evidence="1">OM18370.1</strain>
    </source>
</reference>
<protein>
    <submittedName>
        <fullName evidence="2">Uncharacterized protein</fullName>
    </submittedName>
</protein>
<dbReference type="AlphaFoldDB" id="A0A4Q9PKH5"/>
<proteinExistence type="predicted"/>
<keyword evidence="3" id="KW-1185">Reference proteome</keyword>
<dbReference type="Proteomes" id="UP000292957">
    <property type="component" value="Unassembled WGS sequence"/>
</dbReference>